<dbReference type="AlphaFoldDB" id="A0A7J3M231"/>
<dbReference type="Pfam" id="PF01998">
    <property type="entry name" value="DUF131"/>
    <property type="match status" value="2"/>
</dbReference>
<keyword evidence="1" id="KW-0812">Transmembrane</keyword>
<keyword evidence="1" id="KW-0472">Membrane</keyword>
<gene>
    <name evidence="2" type="ORF">ENT52_04270</name>
</gene>
<name>A0A7J3M231_ARCFL</name>
<feature type="transmembrane region" description="Helical" evidence="1">
    <location>
        <begin position="44"/>
        <end position="66"/>
    </location>
</feature>
<proteinExistence type="predicted"/>
<sequence length="133" mass="14622">MRWLIFALAIMLIAMLVVSTLPNAKYGAVVLIGPIPIVFASEFAMVLPMLIFAIALVAVFVLLSYLSTREIPEFEKVPQIEFEARKPEKKFGGIVLIGPLPIIFGDAKIAIFASLIALVLMLLAIFLMAGWFL</sequence>
<dbReference type="NCBIfam" id="TIGR00304">
    <property type="entry name" value="TIGR00304 family membrane protein"/>
    <property type="match status" value="1"/>
</dbReference>
<accession>A0A7J3M231</accession>
<protein>
    <submittedName>
        <fullName evidence="2">DUF131 domain-containing protein</fullName>
    </submittedName>
</protein>
<dbReference type="InterPro" id="IPR002849">
    <property type="entry name" value="DUF131"/>
</dbReference>
<reference evidence="2" key="1">
    <citation type="journal article" date="2020" name="mSystems">
        <title>Genome- and Community-Level Interaction Insights into Carbon Utilization and Element Cycling Functions of Hydrothermarchaeota in Hydrothermal Sediment.</title>
        <authorList>
            <person name="Zhou Z."/>
            <person name="Liu Y."/>
            <person name="Xu W."/>
            <person name="Pan J."/>
            <person name="Luo Z.H."/>
            <person name="Li M."/>
        </authorList>
    </citation>
    <scope>NUCLEOTIDE SEQUENCE [LARGE SCALE GENOMIC DNA]</scope>
    <source>
        <strain evidence="2">SpSt-587</strain>
    </source>
</reference>
<comment type="caution">
    <text evidence="2">The sequence shown here is derived from an EMBL/GenBank/DDBJ whole genome shotgun (WGS) entry which is preliminary data.</text>
</comment>
<evidence type="ECO:0000256" key="1">
    <source>
        <dbReference type="SAM" id="Phobius"/>
    </source>
</evidence>
<keyword evidence="1" id="KW-1133">Transmembrane helix</keyword>
<dbReference type="EMBL" id="DSYZ01000088">
    <property type="protein sequence ID" value="HGT82923.1"/>
    <property type="molecule type" value="Genomic_DNA"/>
</dbReference>
<feature type="transmembrane region" description="Helical" evidence="1">
    <location>
        <begin position="109"/>
        <end position="132"/>
    </location>
</feature>
<organism evidence="2">
    <name type="scientific">Archaeoglobus fulgidus</name>
    <dbReference type="NCBI Taxonomy" id="2234"/>
    <lineage>
        <taxon>Archaea</taxon>
        <taxon>Methanobacteriati</taxon>
        <taxon>Methanobacteriota</taxon>
        <taxon>Archaeoglobi</taxon>
        <taxon>Archaeoglobales</taxon>
        <taxon>Archaeoglobaceae</taxon>
        <taxon>Archaeoglobus</taxon>
    </lineage>
</organism>
<evidence type="ECO:0000313" key="2">
    <source>
        <dbReference type="EMBL" id="HGT82923.1"/>
    </source>
</evidence>